<name>A0ABS4YX97_9MICC</name>
<dbReference type="RefSeq" id="WP_209680665.1">
    <property type="nucleotide sequence ID" value="NZ_JAGIOI010000001.1"/>
</dbReference>
<reference evidence="1 2" key="1">
    <citation type="submission" date="2021-03" db="EMBL/GenBank/DDBJ databases">
        <title>Sequencing the genomes of 1000 actinobacteria strains.</title>
        <authorList>
            <person name="Klenk H.-P."/>
        </authorList>
    </citation>
    <scope>NUCLEOTIDE SEQUENCE [LARGE SCALE GENOMIC DNA]</scope>
    <source>
        <strain evidence="1 2">DSM 16005</strain>
    </source>
</reference>
<dbReference type="EMBL" id="JAGIOI010000001">
    <property type="protein sequence ID" value="MBP2413408.1"/>
    <property type="molecule type" value="Genomic_DNA"/>
</dbReference>
<keyword evidence="2" id="KW-1185">Reference proteome</keyword>
<dbReference type="Proteomes" id="UP000711614">
    <property type="component" value="Unassembled WGS sequence"/>
</dbReference>
<proteinExistence type="predicted"/>
<evidence type="ECO:0000313" key="2">
    <source>
        <dbReference type="Proteomes" id="UP000711614"/>
    </source>
</evidence>
<gene>
    <name evidence="1" type="ORF">JOF48_002207</name>
</gene>
<evidence type="ECO:0000313" key="1">
    <source>
        <dbReference type="EMBL" id="MBP2413408.1"/>
    </source>
</evidence>
<sequence>MTDESELLLTDHELLALLAMNPGESTTFTRELFRLAAVPHQDVLERAGITTLLARGMAQASGDDIEPVGRGALVAAVLTTSTAWLEVAFVTPKVDHVMFVAASEHGSLLLSLDRLGVHQVRPVDTSDGVAHLGVLLARAYLQDATDGLPAAAMVTRHAATESPRTAHLRREPNDAWTLKTGNGDAAQAVAVPAAEAFDLFSAALA</sequence>
<protein>
    <submittedName>
        <fullName evidence="1">Uncharacterized protein</fullName>
    </submittedName>
</protein>
<organism evidence="1 2">
    <name type="scientific">Arthrobacter stackebrandtii</name>
    <dbReference type="NCBI Taxonomy" id="272161"/>
    <lineage>
        <taxon>Bacteria</taxon>
        <taxon>Bacillati</taxon>
        <taxon>Actinomycetota</taxon>
        <taxon>Actinomycetes</taxon>
        <taxon>Micrococcales</taxon>
        <taxon>Micrococcaceae</taxon>
        <taxon>Arthrobacter</taxon>
    </lineage>
</organism>
<comment type="caution">
    <text evidence="1">The sequence shown here is derived from an EMBL/GenBank/DDBJ whole genome shotgun (WGS) entry which is preliminary data.</text>
</comment>
<accession>A0ABS4YX97</accession>